<comment type="caution">
    <text evidence="2">The sequence shown here is derived from an EMBL/GenBank/DDBJ whole genome shotgun (WGS) entry which is preliminary data.</text>
</comment>
<reference evidence="2 3" key="1">
    <citation type="submission" date="2023-05" db="EMBL/GenBank/DDBJ databases">
        <title>Streptomyces fuscus sp. nov., a brown-black pigment producing actinomyces isolated from dry sand of Sea duck farm.</title>
        <authorList>
            <person name="Xie J."/>
            <person name="Shen N."/>
        </authorList>
    </citation>
    <scope>NUCLEOTIDE SEQUENCE [LARGE SCALE GENOMIC DNA]</scope>
    <source>
        <strain evidence="2 3">CGMCC 4.1745</strain>
    </source>
</reference>
<evidence type="ECO:0000313" key="2">
    <source>
        <dbReference type="EMBL" id="MDT6983738.1"/>
    </source>
</evidence>
<keyword evidence="3" id="KW-1185">Reference proteome</keyword>
<feature type="compositionally biased region" description="Basic and acidic residues" evidence="1">
    <location>
        <begin position="29"/>
        <end position="44"/>
    </location>
</feature>
<accession>A0ABU3JP81</accession>
<dbReference type="Proteomes" id="UP001249760">
    <property type="component" value="Unassembled WGS sequence"/>
</dbReference>
<evidence type="ECO:0000256" key="1">
    <source>
        <dbReference type="SAM" id="MobiDB-lite"/>
    </source>
</evidence>
<name>A0ABU3JP81_9ACTN</name>
<sequence>MKRFGRNSETAKLRRTLKTLPSQVADWTPEQRRQYTEQADRATREQAGITEPAPARRGFFRRG</sequence>
<feature type="region of interest" description="Disordered" evidence="1">
    <location>
        <begin position="1"/>
        <end position="63"/>
    </location>
</feature>
<evidence type="ECO:0000313" key="3">
    <source>
        <dbReference type="Proteomes" id="UP001249760"/>
    </source>
</evidence>
<proteinExistence type="predicted"/>
<gene>
    <name evidence="2" type="ORF">QNO04_09710</name>
</gene>
<dbReference type="EMBL" id="JASKMA010000006">
    <property type="protein sequence ID" value="MDT6983738.1"/>
    <property type="molecule type" value="Genomic_DNA"/>
</dbReference>
<organism evidence="2 3">
    <name type="scientific">Streptomyces lusitanus</name>
    <dbReference type="NCBI Taxonomy" id="68232"/>
    <lineage>
        <taxon>Bacteria</taxon>
        <taxon>Bacillati</taxon>
        <taxon>Actinomycetota</taxon>
        <taxon>Actinomycetes</taxon>
        <taxon>Kitasatosporales</taxon>
        <taxon>Streptomycetaceae</taxon>
        <taxon>Streptomyces</taxon>
    </lineage>
</organism>
<protein>
    <submittedName>
        <fullName evidence="2">Uncharacterized protein</fullName>
    </submittedName>
</protein>
<dbReference type="RefSeq" id="WP_394306012.1">
    <property type="nucleotide sequence ID" value="NZ_JASKMA010000006.1"/>
</dbReference>